<feature type="region of interest" description="Disordered" evidence="1">
    <location>
        <begin position="1"/>
        <end position="78"/>
    </location>
</feature>
<accession>A0A6C0C165</accession>
<proteinExistence type="predicted"/>
<evidence type="ECO:0000256" key="1">
    <source>
        <dbReference type="SAM" id="MobiDB-lite"/>
    </source>
</evidence>
<reference evidence="2" key="1">
    <citation type="journal article" date="2020" name="Nature">
        <title>Giant virus diversity and host interactions through global metagenomics.</title>
        <authorList>
            <person name="Schulz F."/>
            <person name="Roux S."/>
            <person name="Paez-Espino D."/>
            <person name="Jungbluth S."/>
            <person name="Walsh D.A."/>
            <person name="Denef V.J."/>
            <person name="McMahon K.D."/>
            <person name="Konstantinidis K.T."/>
            <person name="Eloe-Fadrosh E.A."/>
            <person name="Kyrpides N.C."/>
            <person name="Woyke T."/>
        </authorList>
    </citation>
    <scope>NUCLEOTIDE SEQUENCE</scope>
    <source>
        <strain evidence="2">GVMAG-M-3300020169-51</strain>
    </source>
</reference>
<dbReference type="EMBL" id="MN739294">
    <property type="protein sequence ID" value="QHS97388.1"/>
    <property type="molecule type" value="Genomic_DNA"/>
</dbReference>
<dbReference type="AlphaFoldDB" id="A0A6C0C165"/>
<organism evidence="2">
    <name type="scientific">viral metagenome</name>
    <dbReference type="NCBI Taxonomy" id="1070528"/>
    <lineage>
        <taxon>unclassified sequences</taxon>
        <taxon>metagenomes</taxon>
        <taxon>organismal metagenomes</taxon>
    </lineage>
</organism>
<feature type="compositionally biased region" description="Basic residues" evidence="1">
    <location>
        <begin position="22"/>
        <end position="71"/>
    </location>
</feature>
<sequence>MSGKGYLKNHPAYKRLMEQVKKGGKKRRKSKRRRRSRKRSKSRKNRRTRRRIKVRKSRKRRKTRRRKKRMRGGGVGYVSKNKLNLSELKPHNTKVMDPPVPGNNVKVLQKGGGALDIIPGYTDLKDMYDSTVVGGKNFFNKLNGDRLIKSPLASEDQFVSRKGIKPKFPDIGGIHEGAEAAAAEYRLNK</sequence>
<name>A0A6C0C165_9ZZZZ</name>
<protein>
    <submittedName>
        <fullName evidence="2">Uncharacterized protein</fullName>
    </submittedName>
</protein>
<evidence type="ECO:0000313" key="2">
    <source>
        <dbReference type="EMBL" id="QHS97388.1"/>
    </source>
</evidence>